<evidence type="ECO:0000256" key="2">
    <source>
        <dbReference type="ARBA" id="ARBA00022475"/>
    </source>
</evidence>
<organism evidence="11 12">
    <name type="scientific">Folsomia candida</name>
    <name type="common">Springtail</name>
    <dbReference type="NCBI Taxonomy" id="158441"/>
    <lineage>
        <taxon>Eukaryota</taxon>
        <taxon>Metazoa</taxon>
        <taxon>Ecdysozoa</taxon>
        <taxon>Arthropoda</taxon>
        <taxon>Hexapoda</taxon>
        <taxon>Collembola</taxon>
        <taxon>Entomobryomorpha</taxon>
        <taxon>Isotomoidea</taxon>
        <taxon>Isotomidae</taxon>
        <taxon>Proisotominae</taxon>
        <taxon>Folsomia</taxon>
    </lineage>
</organism>
<evidence type="ECO:0000256" key="1">
    <source>
        <dbReference type="ARBA" id="ARBA00004651"/>
    </source>
</evidence>
<evidence type="ECO:0000256" key="3">
    <source>
        <dbReference type="ARBA" id="ARBA00022692"/>
    </source>
</evidence>
<evidence type="ECO:0000256" key="7">
    <source>
        <dbReference type="ARBA" id="ARBA00023180"/>
    </source>
</evidence>
<feature type="signal peptide" evidence="10">
    <location>
        <begin position="1"/>
        <end position="18"/>
    </location>
</feature>
<evidence type="ECO:0000256" key="4">
    <source>
        <dbReference type="ARBA" id="ARBA00022989"/>
    </source>
</evidence>
<feature type="transmembrane region" description="Helical" evidence="9">
    <location>
        <begin position="301"/>
        <end position="320"/>
    </location>
</feature>
<evidence type="ECO:0000256" key="8">
    <source>
        <dbReference type="SAM" id="MobiDB-lite"/>
    </source>
</evidence>
<evidence type="ECO:0000256" key="10">
    <source>
        <dbReference type="SAM" id="SignalP"/>
    </source>
</evidence>
<keyword evidence="2" id="KW-1003">Cell membrane</keyword>
<dbReference type="EMBL" id="LNIX01000016">
    <property type="protein sequence ID" value="OXA46141.1"/>
    <property type="molecule type" value="Genomic_DNA"/>
</dbReference>
<reference evidence="11 12" key="1">
    <citation type="submission" date="2015-12" db="EMBL/GenBank/DDBJ databases">
        <title>The genome of Folsomia candida.</title>
        <authorList>
            <person name="Faddeeva A."/>
            <person name="Derks M.F."/>
            <person name="Anvar Y."/>
            <person name="Smit S."/>
            <person name="Van Straalen N."/>
            <person name="Roelofs D."/>
        </authorList>
    </citation>
    <scope>NUCLEOTIDE SEQUENCE [LARGE SCALE GENOMIC DNA]</scope>
    <source>
        <strain evidence="11 12">VU population</strain>
        <tissue evidence="11">Whole body</tissue>
    </source>
</reference>
<accession>A0A226DNF3</accession>
<protein>
    <submittedName>
        <fullName evidence="11">Uncharacterized protein</fullName>
    </submittedName>
</protein>
<evidence type="ECO:0000313" key="11">
    <source>
        <dbReference type="EMBL" id="OXA46141.1"/>
    </source>
</evidence>
<keyword evidence="12" id="KW-1185">Reference proteome</keyword>
<feature type="compositionally biased region" description="Acidic residues" evidence="8">
    <location>
        <begin position="447"/>
        <end position="456"/>
    </location>
</feature>
<keyword evidence="6" id="KW-0675">Receptor</keyword>
<evidence type="ECO:0000313" key="12">
    <source>
        <dbReference type="Proteomes" id="UP000198287"/>
    </source>
</evidence>
<dbReference type="Proteomes" id="UP000198287">
    <property type="component" value="Unassembled WGS sequence"/>
</dbReference>
<dbReference type="PANTHER" id="PTHR42643:SF24">
    <property type="entry name" value="IONOTROPIC RECEPTOR 60A"/>
    <property type="match status" value="1"/>
</dbReference>
<keyword evidence="3 9" id="KW-0812">Transmembrane</keyword>
<dbReference type="GO" id="GO:0005886">
    <property type="term" value="C:plasma membrane"/>
    <property type="evidence" value="ECO:0007669"/>
    <property type="project" value="UniProtKB-SubCell"/>
</dbReference>
<keyword evidence="5 9" id="KW-0472">Membrane</keyword>
<keyword evidence="7" id="KW-0325">Glycoprotein</keyword>
<name>A0A226DNF3_FOLCA</name>
<feature type="chain" id="PRO_5013121631" evidence="10">
    <location>
        <begin position="19"/>
        <end position="707"/>
    </location>
</feature>
<dbReference type="PANTHER" id="PTHR42643">
    <property type="entry name" value="IONOTROPIC RECEPTOR 20A-RELATED"/>
    <property type="match status" value="1"/>
</dbReference>
<evidence type="ECO:0000256" key="9">
    <source>
        <dbReference type="SAM" id="Phobius"/>
    </source>
</evidence>
<dbReference type="AlphaFoldDB" id="A0A226DNF3"/>
<feature type="transmembrane region" description="Helical" evidence="9">
    <location>
        <begin position="368"/>
        <end position="388"/>
    </location>
</feature>
<sequence>MWVTVVVLISFNNFATSAANPYIINDCLYHFVNVTGMSTFFHTSNNQHLISNFSHPNSLSWKTFAYTRTLNCNIKILLVDLFSSSLQEDLTVALDHLTTPQSILENPDYIVFYLKTNLNKIPNTFPNFFKTILPLTVTSKFLVVYPTSIFFVNLQDASLERFQSINHVLNRRHTNFKGGPVSVPKLRTSYEYFGVIYGKAVVCELGYKYSSSGLYCLLHTISTILNFTAFDYVFQHDKVPSTPPIAVVRKDGHQVLLGLLNNPKDRLQVVSHFYNVLPFGFVLVIDKTEFEIANPILSFDLTTWLLLLATIVLISIFIWLEDEIICNSIQKLGFKDLPLLTVSSTLTEQSLSIRLWKNNQSSLRFSKYLLLVWFVASIVLIGGFRSAFYRFLTSSVPPKDVPSTLEELMKSKYTMVGSDSFLIKMNSGPAINILEYILNSYLASSEDEEENEDDNEGNQSQRVSKTSTREIQRKTTFAKGLRKLIFLNKIAYSKLRVLHNYSLAVPPCCTNKPGVILSKSFAMVSSTDGTTHFHNQMKSAGDKYFLIVSKEFYYFLSTTELFAVTSNFFAKPFRRTQSLLIQSGLFQIWTKYGREMMLNLDMHYGSCLVDVYLNDNATNFWGYTTCLLGRKKDGGTQLAQNLQDKITRPVVPKTYKTFRSLSLRVVSLIFFTFGVGMILALCEFWFEWFNSLCKKKKMSRNLLLFNR</sequence>
<keyword evidence="4 9" id="KW-1133">Transmembrane helix</keyword>
<feature type="transmembrane region" description="Helical" evidence="9">
    <location>
        <begin position="665"/>
        <end position="686"/>
    </location>
</feature>
<feature type="region of interest" description="Disordered" evidence="8">
    <location>
        <begin position="447"/>
        <end position="468"/>
    </location>
</feature>
<comment type="subcellular location">
    <subcellularLocation>
        <location evidence="1">Cell membrane</location>
        <topology evidence="1">Multi-pass membrane protein</topology>
    </subcellularLocation>
</comment>
<proteinExistence type="predicted"/>
<evidence type="ECO:0000256" key="6">
    <source>
        <dbReference type="ARBA" id="ARBA00023170"/>
    </source>
</evidence>
<evidence type="ECO:0000256" key="5">
    <source>
        <dbReference type="ARBA" id="ARBA00023136"/>
    </source>
</evidence>
<gene>
    <name evidence="11" type="ORF">Fcan01_19340</name>
</gene>
<feature type="compositionally biased region" description="Polar residues" evidence="8">
    <location>
        <begin position="457"/>
        <end position="466"/>
    </location>
</feature>
<keyword evidence="10" id="KW-0732">Signal</keyword>
<dbReference type="InterPro" id="IPR052192">
    <property type="entry name" value="Insect_Ionotropic_Sensory_Rcpt"/>
</dbReference>
<comment type="caution">
    <text evidence="11">The sequence shown here is derived from an EMBL/GenBank/DDBJ whole genome shotgun (WGS) entry which is preliminary data.</text>
</comment>